<dbReference type="EMBL" id="FNMX01000023">
    <property type="protein sequence ID" value="SDX42374.1"/>
    <property type="molecule type" value="Genomic_DNA"/>
</dbReference>
<gene>
    <name evidence="2" type="ORF">SAMN05421782_12316</name>
</gene>
<keyword evidence="2" id="KW-0418">Kinase</keyword>
<organism evidence="2 3">
    <name type="scientific">Listeria ivanovii</name>
    <dbReference type="NCBI Taxonomy" id="1638"/>
    <lineage>
        <taxon>Bacteria</taxon>
        <taxon>Bacillati</taxon>
        <taxon>Bacillota</taxon>
        <taxon>Bacilli</taxon>
        <taxon>Bacillales</taxon>
        <taxon>Listeriaceae</taxon>
        <taxon>Listeria</taxon>
    </lineage>
</organism>
<evidence type="ECO:0000313" key="3">
    <source>
        <dbReference type="Proteomes" id="UP000183610"/>
    </source>
</evidence>
<keyword evidence="1" id="KW-0472">Membrane</keyword>
<proteinExistence type="predicted"/>
<keyword evidence="1" id="KW-0812">Transmembrane</keyword>
<dbReference type="GO" id="GO:0016301">
    <property type="term" value="F:kinase activity"/>
    <property type="evidence" value="ECO:0007669"/>
    <property type="project" value="UniProtKB-KW"/>
</dbReference>
<keyword evidence="2" id="KW-0808">Transferase</keyword>
<evidence type="ECO:0000313" key="2">
    <source>
        <dbReference type="EMBL" id="SDX42374.1"/>
    </source>
</evidence>
<keyword evidence="1" id="KW-1133">Transmembrane helix</keyword>
<evidence type="ECO:0000256" key="1">
    <source>
        <dbReference type="SAM" id="Phobius"/>
    </source>
</evidence>
<accession>A0AAX2DTI7</accession>
<reference evidence="2 3" key="1">
    <citation type="submission" date="2016-10" db="EMBL/GenBank/DDBJ databases">
        <authorList>
            <person name="Varghese N."/>
            <person name="Submissions S."/>
        </authorList>
    </citation>
    <scope>NUCLEOTIDE SEQUENCE [LARGE SCALE GENOMIC DNA]</scope>
    <source>
        <strain evidence="2 3">ATCC 49954</strain>
    </source>
</reference>
<feature type="transmembrane region" description="Helical" evidence="1">
    <location>
        <begin position="15"/>
        <end position="37"/>
    </location>
</feature>
<comment type="caution">
    <text evidence="2">The sequence shown here is derived from an EMBL/GenBank/DDBJ whole genome shotgun (WGS) entry which is preliminary data.</text>
</comment>
<sequence>MMQELPRKRVFKRMLLIFSLTSLFTVSLLLFFIYKYYTNIQLDTNLQATETIASKQLDVLTEKQKALISLTQDIYRNSDLMQDVQIAMTNDYSSYTEQNIDNYFKSKSFYSVDMQTYLQSYYILVKTTGLACGSREL</sequence>
<dbReference type="Proteomes" id="UP000183610">
    <property type="component" value="Unassembled WGS sequence"/>
</dbReference>
<dbReference type="AlphaFoldDB" id="A0AAX2DTI7"/>
<protein>
    <submittedName>
        <fullName evidence="2">Two-component system, sensor histidine kinase YesM</fullName>
    </submittedName>
</protein>
<name>A0AAX2DTI7_LISIV</name>